<name>A0ACB6S6A3_9PLEO</name>
<comment type="caution">
    <text evidence="1">The sequence shown here is derived from an EMBL/GenBank/DDBJ whole genome shotgun (WGS) entry which is preliminary data.</text>
</comment>
<gene>
    <name evidence="1" type="ORF">BU25DRAFT_23362</name>
</gene>
<protein>
    <submittedName>
        <fullName evidence="1">Uncharacterized protein</fullName>
    </submittedName>
</protein>
<accession>A0ACB6S6A3</accession>
<keyword evidence="2" id="KW-1185">Reference proteome</keyword>
<organism evidence="1 2">
    <name type="scientific">Macroventuria anomochaeta</name>
    <dbReference type="NCBI Taxonomy" id="301207"/>
    <lineage>
        <taxon>Eukaryota</taxon>
        <taxon>Fungi</taxon>
        <taxon>Dikarya</taxon>
        <taxon>Ascomycota</taxon>
        <taxon>Pezizomycotina</taxon>
        <taxon>Dothideomycetes</taxon>
        <taxon>Pleosporomycetidae</taxon>
        <taxon>Pleosporales</taxon>
        <taxon>Pleosporineae</taxon>
        <taxon>Didymellaceae</taxon>
        <taxon>Macroventuria</taxon>
    </lineage>
</organism>
<evidence type="ECO:0000313" key="1">
    <source>
        <dbReference type="EMBL" id="KAF2628898.1"/>
    </source>
</evidence>
<dbReference type="EMBL" id="MU006711">
    <property type="protein sequence ID" value="KAF2628898.1"/>
    <property type="molecule type" value="Genomic_DNA"/>
</dbReference>
<sequence>MKYDLNLTFEEIFNDLSSALLNQLMDIQHHKAKREASEQWVEQLRFIDILDVPSSSDRHKSQRIWKSDTLVLPLTEQQKHKPVCAVNPCYRFSAHIIVQSLGGPIHFGNHYRVCATMAFRSRVPNPSHTGSLDRCRGNLPSTLSSERRTPRYATINEAILSSA</sequence>
<proteinExistence type="predicted"/>
<dbReference type="Proteomes" id="UP000799754">
    <property type="component" value="Unassembled WGS sequence"/>
</dbReference>
<evidence type="ECO:0000313" key="2">
    <source>
        <dbReference type="Proteomes" id="UP000799754"/>
    </source>
</evidence>
<reference evidence="1" key="1">
    <citation type="journal article" date="2020" name="Stud. Mycol.">
        <title>101 Dothideomycetes genomes: a test case for predicting lifestyles and emergence of pathogens.</title>
        <authorList>
            <person name="Haridas S."/>
            <person name="Albert R."/>
            <person name="Binder M."/>
            <person name="Bloem J."/>
            <person name="Labutti K."/>
            <person name="Salamov A."/>
            <person name="Andreopoulos B."/>
            <person name="Baker S."/>
            <person name="Barry K."/>
            <person name="Bills G."/>
            <person name="Bluhm B."/>
            <person name="Cannon C."/>
            <person name="Castanera R."/>
            <person name="Culley D."/>
            <person name="Daum C."/>
            <person name="Ezra D."/>
            <person name="Gonzalez J."/>
            <person name="Henrissat B."/>
            <person name="Kuo A."/>
            <person name="Liang C."/>
            <person name="Lipzen A."/>
            <person name="Lutzoni F."/>
            <person name="Magnuson J."/>
            <person name="Mondo S."/>
            <person name="Nolan M."/>
            <person name="Ohm R."/>
            <person name="Pangilinan J."/>
            <person name="Park H.-J."/>
            <person name="Ramirez L."/>
            <person name="Alfaro M."/>
            <person name="Sun H."/>
            <person name="Tritt A."/>
            <person name="Yoshinaga Y."/>
            <person name="Zwiers L.-H."/>
            <person name="Turgeon B."/>
            <person name="Goodwin S."/>
            <person name="Spatafora J."/>
            <person name="Crous P."/>
            <person name="Grigoriev I."/>
        </authorList>
    </citation>
    <scope>NUCLEOTIDE SEQUENCE</scope>
    <source>
        <strain evidence="1">CBS 525.71</strain>
    </source>
</reference>